<dbReference type="EMBL" id="BGZK01001019">
    <property type="protein sequence ID" value="GBP68652.1"/>
    <property type="molecule type" value="Genomic_DNA"/>
</dbReference>
<sequence>MHVFVHAKQFAQCADCEKAASAARAGRRHAHATFNVALKLPTGEKHQRRVCSERVNEPRSVGAPGPQPAAQRRRINKRRRLISPRALARPPTAAQRTAEPVWPLLELYQLWIFNAHWIGEFGEKIGRTRCVTDGKSRAGRRLEHAARTARAELALIKYSLDSENENRTKVPGNFSHT</sequence>
<protein>
    <submittedName>
        <fullName evidence="2">Uncharacterized protein</fullName>
    </submittedName>
</protein>
<keyword evidence="3" id="KW-1185">Reference proteome</keyword>
<dbReference type="AlphaFoldDB" id="A0A4C1Y1H2"/>
<reference evidence="2 3" key="1">
    <citation type="journal article" date="2019" name="Commun. Biol.">
        <title>The bagworm genome reveals a unique fibroin gene that provides high tensile strength.</title>
        <authorList>
            <person name="Kono N."/>
            <person name="Nakamura H."/>
            <person name="Ohtoshi R."/>
            <person name="Tomita M."/>
            <person name="Numata K."/>
            <person name="Arakawa K."/>
        </authorList>
    </citation>
    <scope>NUCLEOTIDE SEQUENCE [LARGE SCALE GENOMIC DNA]</scope>
</reference>
<comment type="caution">
    <text evidence="2">The sequence shown here is derived from an EMBL/GenBank/DDBJ whole genome shotgun (WGS) entry which is preliminary data.</text>
</comment>
<accession>A0A4C1Y1H2</accession>
<feature type="region of interest" description="Disordered" evidence="1">
    <location>
        <begin position="53"/>
        <end position="73"/>
    </location>
</feature>
<organism evidence="2 3">
    <name type="scientific">Eumeta variegata</name>
    <name type="common">Bagworm moth</name>
    <name type="synonym">Eumeta japonica</name>
    <dbReference type="NCBI Taxonomy" id="151549"/>
    <lineage>
        <taxon>Eukaryota</taxon>
        <taxon>Metazoa</taxon>
        <taxon>Ecdysozoa</taxon>
        <taxon>Arthropoda</taxon>
        <taxon>Hexapoda</taxon>
        <taxon>Insecta</taxon>
        <taxon>Pterygota</taxon>
        <taxon>Neoptera</taxon>
        <taxon>Endopterygota</taxon>
        <taxon>Lepidoptera</taxon>
        <taxon>Glossata</taxon>
        <taxon>Ditrysia</taxon>
        <taxon>Tineoidea</taxon>
        <taxon>Psychidae</taxon>
        <taxon>Oiketicinae</taxon>
        <taxon>Eumeta</taxon>
    </lineage>
</organism>
<gene>
    <name evidence="2" type="ORF">EVAR_47658_1</name>
</gene>
<name>A0A4C1Y1H2_EUMVA</name>
<dbReference type="Proteomes" id="UP000299102">
    <property type="component" value="Unassembled WGS sequence"/>
</dbReference>
<evidence type="ECO:0000256" key="1">
    <source>
        <dbReference type="SAM" id="MobiDB-lite"/>
    </source>
</evidence>
<evidence type="ECO:0000313" key="2">
    <source>
        <dbReference type="EMBL" id="GBP68652.1"/>
    </source>
</evidence>
<proteinExistence type="predicted"/>
<evidence type="ECO:0000313" key="3">
    <source>
        <dbReference type="Proteomes" id="UP000299102"/>
    </source>
</evidence>